<keyword evidence="4" id="KW-0496">Mitochondrion</keyword>
<evidence type="ECO:0000313" key="7">
    <source>
        <dbReference type="EMBL" id="CAG5103103.1"/>
    </source>
</evidence>
<dbReference type="GO" id="GO:0032543">
    <property type="term" value="P:mitochondrial translation"/>
    <property type="evidence" value="ECO:0007669"/>
    <property type="project" value="TreeGrafter"/>
</dbReference>
<dbReference type="PANTHER" id="PTHR21183">
    <property type="entry name" value="RIBOSOMAL PROTEIN L47, MITOCHONDRIAL-RELATED"/>
    <property type="match status" value="1"/>
</dbReference>
<dbReference type="InterPro" id="IPR038340">
    <property type="entry name" value="MRP-L47_sf"/>
</dbReference>
<name>A0A8J2HNV9_COTCN</name>
<evidence type="ECO:0000256" key="1">
    <source>
        <dbReference type="ARBA" id="ARBA00004173"/>
    </source>
</evidence>
<evidence type="ECO:0000256" key="5">
    <source>
        <dbReference type="ARBA" id="ARBA00023274"/>
    </source>
</evidence>
<protein>
    <recommendedName>
        <fullName evidence="6">Large ribosomal subunit protein uL29m</fullName>
    </recommendedName>
</protein>
<dbReference type="Pfam" id="PF06984">
    <property type="entry name" value="MRP-L47"/>
    <property type="match status" value="1"/>
</dbReference>
<comment type="similarity">
    <text evidence="2">Belongs to the universal ribosomal protein uL29 family.</text>
</comment>
<dbReference type="InterPro" id="IPR010729">
    <property type="entry name" value="Ribosomal_uL29_mit"/>
</dbReference>
<dbReference type="OrthoDB" id="270763at2759"/>
<dbReference type="GO" id="GO:0003735">
    <property type="term" value="F:structural constituent of ribosome"/>
    <property type="evidence" value="ECO:0007669"/>
    <property type="project" value="InterPro"/>
</dbReference>
<dbReference type="GO" id="GO:0005762">
    <property type="term" value="C:mitochondrial large ribosomal subunit"/>
    <property type="evidence" value="ECO:0007669"/>
    <property type="project" value="TreeGrafter"/>
</dbReference>
<keyword evidence="3" id="KW-0689">Ribosomal protein</keyword>
<comment type="caution">
    <text evidence="7">The sequence shown here is derived from an EMBL/GenBank/DDBJ whole genome shotgun (WGS) entry which is preliminary data.</text>
</comment>
<keyword evidence="5" id="KW-0687">Ribonucleoprotein</keyword>
<dbReference type="Gene3D" id="6.10.330.20">
    <property type="match status" value="1"/>
</dbReference>
<comment type="subcellular location">
    <subcellularLocation>
        <location evidence="1">Mitochondrion</location>
    </subcellularLocation>
</comment>
<evidence type="ECO:0000256" key="2">
    <source>
        <dbReference type="ARBA" id="ARBA00009254"/>
    </source>
</evidence>
<accession>A0A8J2HNV9</accession>
<evidence type="ECO:0000313" key="8">
    <source>
        <dbReference type="Proteomes" id="UP000786811"/>
    </source>
</evidence>
<dbReference type="EMBL" id="CAJNRD030001123">
    <property type="protein sequence ID" value="CAG5103103.1"/>
    <property type="molecule type" value="Genomic_DNA"/>
</dbReference>
<organism evidence="7 8">
    <name type="scientific">Cotesia congregata</name>
    <name type="common">Parasitoid wasp</name>
    <name type="synonym">Apanteles congregatus</name>
    <dbReference type="NCBI Taxonomy" id="51543"/>
    <lineage>
        <taxon>Eukaryota</taxon>
        <taxon>Metazoa</taxon>
        <taxon>Ecdysozoa</taxon>
        <taxon>Arthropoda</taxon>
        <taxon>Hexapoda</taxon>
        <taxon>Insecta</taxon>
        <taxon>Pterygota</taxon>
        <taxon>Neoptera</taxon>
        <taxon>Endopterygota</taxon>
        <taxon>Hymenoptera</taxon>
        <taxon>Apocrita</taxon>
        <taxon>Ichneumonoidea</taxon>
        <taxon>Braconidae</taxon>
        <taxon>Microgastrinae</taxon>
        <taxon>Cotesia</taxon>
    </lineage>
</organism>
<evidence type="ECO:0000256" key="4">
    <source>
        <dbReference type="ARBA" id="ARBA00023128"/>
    </source>
</evidence>
<proteinExistence type="inferred from homology"/>
<dbReference type="Proteomes" id="UP000786811">
    <property type="component" value="Unassembled WGS sequence"/>
</dbReference>
<dbReference type="AlphaFoldDB" id="A0A8J2HNV9"/>
<sequence length="414" mass="48774">MTRDAQNVADWARENGLELNLHKTKVMLLGSKSKVASLQRAGLPQIVIDGVALPYTESTKCLGLHLTSDLSWNLHISKTVSKINSALYSLKLRKNIYTPNIKKLLVSATILPLIDYCSIVLSNSTYDNDLKLQRSLNSAIRFIFNLKRDEHITPYRRELGWLTVKSRRIYYLSCYFYKLLDIGKPCYLRELFIEDPNLRRSERLAAKRNNISFVMPFFSTTQYESQFIVTAIRLWEELPATIIEYVLLKEKNMLLTMEHAYNEAYEYFPNPERRDKVEESMSNLEEVVRERNIAYHELETGEHGERPSRYMSNQLGLRYRYKYCEHIIPAFMNKSWREKHITTYGGYAVTKFRRLYREKLFLEKRREINRQTNQAKVVLKRFPNVDMEALQAAYPKANVKKAMHHSRSRSHHVP</sequence>
<keyword evidence="8" id="KW-1185">Reference proteome</keyword>
<dbReference type="PANTHER" id="PTHR21183:SF18">
    <property type="entry name" value="LARGE RIBOSOMAL SUBUNIT PROTEIN UL29M"/>
    <property type="match status" value="1"/>
</dbReference>
<evidence type="ECO:0000256" key="6">
    <source>
        <dbReference type="ARBA" id="ARBA00035289"/>
    </source>
</evidence>
<reference evidence="7" key="1">
    <citation type="submission" date="2021-04" db="EMBL/GenBank/DDBJ databases">
        <authorList>
            <person name="Chebbi M.A.C M."/>
        </authorList>
    </citation>
    <scope>NUCLEOTIDE SEQUENCE</scope>
</reference>
<evidence type="ECO:0000256" key="3">
    <source>
        <dbReference type="ARBA" id="ARBA00022980"/>
    </source>
</evidence>
<gene>
    <name evidence="7" type="ORF">HICCMSTLAB_LOCUS11342</name>
</gene>